<dbReference type="PANTHER" id="PTHR24300">
    <property type="entry name" value="CYTOCHROME P450 508A4-RELATED"/>
    <property type="match status" value="1"/>
</dbReference>
<dbReference type="FunFam" id="1.10.630.10:FF:000036">
    <property type="entry name" value="CYtochrome P450 family"/>
    <property type="match status" value="1"/>
</dbReference>
<keyword evidence="5 7" id="KW-0408">Iron</keyword>
<keyword evidence="9" id="KW-0472">Membrane</keyword>
<comment type="similarity">
    <text evidence="2 8">Belongs to the cytochrome P450 family.</text>
</comment>
<evidence type="ECO:0000256" key="3">
    <source>
        <dbReference type="ARBA" id="ARBA00022723"/>
    </source>
</evidence>
<dbReference type="OrthoDB" id="3934656at2759"/>
<keyword evidence="9" id="KW-1133">Transmembrane helix</keyword>
<dbReference type="GO" id="GO:0020037">
    <property type="term" value="F:heme binding"/>
    <property type="evidence" value="ECO:0007669"/>
    <property type="project" value="InterPro"/>
</dbReference>
<dbReference type="GO" id="GO:0008395">
    <property type="term" value="F:steroid hydroxylase activity"/>
    <property type="evidence" value="ECO:0007669"/>
    <property type="project" value="TreeGrafter"/>
</dbReference>
<feature type="binding site" description="axial binding residue" evidence="7">
    <location>
        <position position="442"/>
    </location>
    <ligand>
        <name>heme</name>
        <dbReference type="ChEBI" id="CHEBI:30413"/>
    </ligand>
    <ligandPart>
        <name>Fe</name>
        <dbReference type="ChEBI" id="CHEBI:18248"/>
    </ligandPart>
</feature>
<dbReference type="GO" id="GO:0016712">
    <property type="term" value="F:oxidoreductase activity, acting on paired donors, with incorporation or reduction of molecular oxygen, reduced flavin or flavoprotein as one donor, and incorporation of one atom of oxygen"/>
    <property type="evidence" value="ECO:0007669"/>
    <property type="project" value="TreeGrafter"/>
</dbReference>
<dbReference type="InterPro" id="IPR050182">
    <property type="entry name" value="Cytochrome_P450_fam2"/>
</dbReference>
<name>A0A226DF92_FOLCA</name>
<keyword evidence="9" id="KW-0812">Transmembrane</keyword>
<dbReference type="GO" id="GO:0005737">
    <property type="term" value="C:cytoplasm"/>
    <property type="evidence" value="ECO:0007669"/>
    <property type="project" value="TreeGrafter"/>
</dbReference>
<proteinExistence type="inferred from homology"/>
<organism evidence="10 11">
    <name type="scientific">Folsomia candida</name>
    <name type="common">Springtail</name>
    <dbReference type="NCBI Taxonomy" id="158441"/>
    <lineage>
        <taxon>Eukaryota</taxon>
        <taxon>Metazoa</taxon>
        <taxon>Ecdysozoa</taxon>
        <taxon>Arthropoda</taxon>
        <taxon>Hexapoda</taxon>
        <taxon>Collembola</taxon>
        <taxon>Entomobryomorpha</taxon>
        <taxon>Isotomoidea</taxon>
        <taxon>Isotomidae</taxon>
        <taxon>Proisotominae</taxon>
        <taxon>Folsomia</taxon>
    </lineage>
</organism>
<evidence type="ECO:0000256" key="4">
    <source>
        <dbReference type="ARBA" id="ARBA00023002"/>
    </source>
</evidence>
<reference evidence="10 11" key="1">
    <citation type="submission" date="2015-12" db="EMBL/GenBank/DDBJ databases">
        <title>The genome of Folsomia candida.</title>
        <authorList>
            <person name="Faddeeva A."/>
            <person name="Derks M.F."/>
            <person name="Anvar Y."/>
            <person name="Smit S."/>
            <person name="Van Straalen N."/>
            <person name="Roelofs D."/>
        </authorList>
    </citation>
    <scope>NUCLEOTIDE SEQUENCE [LARGE SCALE GENOMIC DNA]</scope>
    <source>
        <strain evidence="10 11">VU population</strain>
        <tissue evidence="10">Whole body</tissue>
    </source>
</reference>
<dbReference type="SUPFAM" id="SSF48264">
    <property type="entry name" value="Cytochrome P450"/>
    <property type="match status" value="1"/>
</dbReference>
<comment type="cofactor">
    <cofactor evidence="1 7">
        <name>heme</name>
        <dbReference type="ChEBI" id="CHEBI:30413"/>
    </cofactor>
</comment>
<dbReference type="Pfam" id="PF00067">
    <property type="entry name" value="p450"/>
    <property type="match status" value="1"/>
</dbReference>
<dbReference type="InterPro" id="IPR017972">
    <property type="entry name" value="Cyt_P450_CS"/>
</dbReference>
<feature type="transmembrane region" description="Helical" evidence="9">
    <location>
        <begin position="7"/>
        <end position="24"/>
    </location>
</feature>
<dbReference type="EMBL" id="LNIX01000021">
    <property type="protein sequence ID" value="OXA43863.1"/>
    <property type="molecule type" value="Genomic_DNA"/>
</dbReference>
<keyword evidence="3 7" id="KW-0479">Metal-binding</keyword>
<dbReference type="PRINTS" id="PR00385">
    <property type="entry name" value="P450"/>
</dbReference>
<keyword evidence="11" id="KW-1185">Reference proteome</keyword>
<dbReference type="GO" id="GO:0005506">
    <property type="term" value="F:iron ion binding"/>
    <property type="evidence" value="ECO:0007669"/>
    <property type="project" value="InterPro"/>
</dbReference>
<evidence type="ECO:0000256" key="1">
    <source>
        <dbReference type="ARBA" id="ARBA00001971"/>
    </source>
</evidence>
<evidence type="ECO:0000256" key="2">
    <source>
        <dbReference type="ARBA" id="ARBA00010617"/>
    </source>
</evidence>
<accession>A0A226DF92</accession>
<evidence type="ECO:0000256" key="6">
    <source>
        <dbReference type="ARBA" id="ARBA00023033"/>
    </source>
</evidence>
<dbReference type="OMA" id="QWAMLYM"/>
<dbReference type="InterPro" id="IPR036396">
    <property type="entry name" value="Cyt_P450_sf"/>
</dbReference>
<evidence type="ECO:0000256" key="5">
    <source>
        <dbReference type="ARBA" id="ARBA00023004"/>
    </source>
</evidence>
<dbReference type="PRINTS" id="PR00463">
    <property type="entry name" value="EP450I"/>
</dbReference>
<evidence type="ECO:0000313" key="11">
    <source>
        <dbReference type="Proteomes" id="UP000198287"/>
    </source>
</evidence>
<dbReference type="STRING" id="158441.A0A226DF92"/>
<evidence type="ECO:0000313" key="10">
    <source>
        <dbReference type="EMBL" id="OXA43863.1"/>
    </source>
</evidence>
<dbReference type="AlphaFoldDB" id="A0A226DF92"/>
<evidence type="ECO:0000256" key="7">
    <source>
        <dbReference type="PIRSR" id="PIRSR602401-1"/>
    </source>
</evidence>
<dbReference type="Gene3D" id="1.10.630.10">
    <property type="entry name" value="Cytochrome P450"/>
    <property type="match status" value="1"/>
</dbReference>
<comment type="caution">
    <text evidence="10">The sequence shown here is derived from an EMBL/GenBank/DDBJ whole genome shotgun (WGS) entry which is preliminary data.</text>
</comment>
<dbReference type="InterPro" id="IPR002401">
    <property type="entry name" value="Cyt_P450_E_grp-I"/>
</dbReference>
<dbReference type="Proteomes" id="UP000198287">
    <property type="component" value="Unassembled WGS sequence"/>
</dbReference>
<gene>
    <name evidence="10" type="ORF">Fcan01_21543</name>
</gene>
<keyword evidence="7 8" id="KW-0349">Heme</keyword>
<keyword evidence="6 8" id="KW-0503">Monooxygenase</keyword>
<protein>
    <submittedName>
        <fullName evidence="10">Cytochrome P450 2J6</fullName>
    </submittedName>
</protein>
<evidence type="ECO:0000256" key="9">
    <source>
        <dbReference type="SAM" id="Phobius"/>
    </source>
</evidence>
<dbReference type="GO" id="GO:0006082">
    <property type="term" value="P:organic acid metabolic process"/>
    <property type="evidence" value="ECO:0007669"/>
    <property type="project" value="TreeGrafter"/>
</dbReference>
<evidence type="ECO:0000256" key="8">
    <source>
        <dbReference type="RuleBase" id="RU000461"/>
    </source>
</evidence>
<dbReference type="InterPro" id="IPR001128">
    <property type="entry name" value="Cyt_P450"/>
</dbReference>
<dbReference type="PANTHER" id="PTHR24300:SF403">
    <property type="entry name" value="CYTOCHROME P450 306A1"/>
    <property type="match status" value="1"/>
</dbReference>
<keyword evidence="4 8" id="KW-0560">Oxidoreductase</keyword>
<dbReference type="PROSITE" id="PS00086">
    <property type="entry name" value="CYTOCHROME_P450"/>
    <property type="match status" value="1"/>
</dbReference>
<dbReference type="GO" id="GO:0006805">
    <property type="term" value="P:xenobiotic metabolic process"/>
    <property type="evidence" value="ECO:0007669"/>
    <property type="project" value="TreeGrafter"/>
</dbReference>
<sequence length="498" mass="57940">MEIQDILFASLAGLFFIYLITKFLEFKDLPPGPWGNLPYVGYLPFLFFKSPLKVFAVFKEKYGKIFSLKLGGFRVVVINDYKLVMEAYKEDVFMGRPAFEAQMTRNHGKKRGILFSEGKTWQEQRRFAIRNLRMLGLGKHSMESSIQLEARELISFFSNNIGKPIQLKNKFNASVLNSLWYICTGDRFEVNDPNFLFMIDMFINNMQQLELTGVPFFFPWILKNTDLVVKGFWNRFLESRDRIQGLIRKTIEEHKKTFDPEVQRDFIDLLIAQWRKTDDPESSFYKDEGDLNMLLVVVDLFLAGAETTSSTLQWAMLYMIEYPEIQEKVQKEIDAVIGPNREPCLDDRANMLYTEATLNEIHRFCSLVPFSVFHSTMEDVKFAGFKIPKDTVILANLRDAHYDKGYWVDPHNFRPERFIDDANQKIVKHEAFMPFSTGKRTCLGDSMAKDSLFIFFTSLLQKFRVEKDPDFGPLSLEPNAPTLIVAPCPFNIIIKNRT</sequence>